<dbReference type="GO" id="GO:0008240">
    <property type="term" value="F:tripeptidyl-peptidase activity"/>
    <property type="evidence" value="ECO:0007669"/>
    <property type="project" value="TreeGrafter"/>
</dbReference>
<evidence type="ECO:0000256" key="4">
    <source>
        <dbReference type="ARBA" id="ARBA00022801"/>
    </source>
</evidence>
<comment type="caution">
    <text evidence="11">The sequence shown here is derived from an EMBL/GenBank/DDBJ whole genome shotgun (WGS) entry which is preliminary data.</text>
</comment>
<sequence>MTRKDLLVTPHRLKVLGALAAPMSVIAALALTSPAHAAPQPQLAVHGDVVKALAQSVRTGDVAPTDKKDVTVSLAVRDQAGLQSFLKQVSDPKSPQYKHYLTVKQFADRFGASDKTISQVTDYLKGQGLAVGKVSANHLTVTASGSAQQLEKAFNTHLATFHDNHAARDYFANTSAPTLPATFASQVVDVAGLNNYTVHSHFSHANPAVKPSATADASAGLDPTSGKAAYDLTGLNGNGYTGSGQTIGLVEFSSYDQSDVDAYDSNYGLNVSAPTVVPVAGGTTDSSGAGEVDLDIQVIQALAPGANIKVYEAPNSTAGDEALYSQLVSDNVPIVSISWGQAESGTTDSQRSADDNTYQEASAQGQSYYAASGDSGSDDAGNGGTSVDYPASDPYVTGVGGTTLSANSDGSYAGETAWSGSGGGTSTFYSAPSYQSSLGITQREVPDVAAAADPSSGWAVYTGGAWQEIGGTSGAAPNWAAFTAVYNQYAAAKGGAKFGFANPTIYNLAGGSNYGSAFHDVTSGSNGAFSAGTGYDQVTGWGSYDGQNFITSSLG</sequence>
<keyword evidence="9" id="KW-0732">Signal</keyword>
<feature type="region of interest" description="Disordered" evidence="8">
    <location>
        <begin position="342"/>
        <end position="392"/>
    </location>
</feature>
<dbReference type="CDD" id="cd11377">
    <property type="entry name" value="Pro-peptidase_S53"/>
    <property type="match status" value="1"/>
</dbReference>
<evidence type="ECO:0000256" key="3">
    <source>
        <dbReference type="ARBA" id="ARBA00022723"/>
    </source>
</evidence>
<dbReference type="SMART" id="SM00944">
    <property type="entry name" value="Pro-kuma_activ"/>
    <property type="match status" value="1"/>
</dbReference>
<protein>
    <submittedName>
        <fullName evidence="11">S8/S53 family peptidase</fullName>
    </submittedName>
</protein>
<dbReference type="SUPFAM" id="SSF54897">
    <property type="entry name" value="Protease propeptides/inhibitors"/>
    <property type="match status" value="1"/>
</dbReference>
<evidence type="ECO:0000256" key="2">
    <source>
        <dbReference type="ARBA" id="ARBA00022670"/>
    </source>
</evidence>
<dbReference type="InterPro" id="IPR050819">
    <property type="entry name" value="Tripeptidyl-peptidase_I"/>
</dbReference>
<dbReference type="Gene3D" id="3.40.50.200">
    <property type="entry name" value="Peptidase S8/S53 domain"/>
    <property type="match status" value="1"/>
</dbReference>
<dbReference type="SUPFAM" id="SSF52743">
    <property type="entry name" value="Subtilisin-like"/>
    <property type="match status" value="1"/>
</dbReference>
<reference evidence="11 12" key="1">
    <citation type="submission" date="2019-06" db="EMBL/GenBank/DDBJ databases">
        <title>Description of Kitasatospora acidophila sp. nov. isolated from pine grove soil, and reclassification of Streptomyces novaecaesareae to Kitasatospora novaeceasareae comb. nov.</title>
        <authorList>
            <person name="Kim M.J."/>
        </authorList>
    </citation>
    <scope>NUCLEOTIDE SEQUENCE [LARGE SCALE GENOMIC DNA]</scope>
    <source>
        <strain evidence="11 12">MMS16-CNU292</strain>
    </source>
</reference>
<dbReference type="PANTHER" id="PTHR14218:SF15">
    <property type="entry name" value="TRIPEPTIDYL-PEPTIDASE 1"/>
    <property type="match status" value="1"/>
</dbReference>
<evidence type="ECO:0000256" key="5">
    <source>
        <dbReference type="ARBA" id="ARBA00022825"/>
    </source>
</evidence>
<feature type="chain" id="PRO_5022157102" evidence="9">
    <location>
        <begin position="38"/>
        <end position="555"/>
    </location>
</feature>
<keyword evidence="4" id="KW-0378">Hydrolase</keyword>
<evidence type="ECO:0000256" key="7">
    <source>
        <dbReference type="ARBA" id="ARBA00023145"/>
    </source>
</evidence>
<dbReference type="GO" id="GO:0046872">
    <property type="term" value="F:metal ion binding"/>
    <property type="evidence" value="ECO:0007669"/>
    <property type="project" value="UniProtKB-KW"/>
</dbReference>
<dbReference type="GO" id="GO:0004252">
    <property type="term" value="F:serine-type endopeptidase activity"/>
    <property type="evidence" value="ECO:0007669"/>
    <property type="project" value="InterPro"/>
</dbReference>
<evidence type="ECO:0000259" key="10">
    <source>
        <dbReference type="PROSITE" id="PS51695"/>
    </source>
</evidence>
<evidence type="ECO:0000256" key="9">
    <source>
        <dbReference type="SAM" id="SignalP"/>
    </source>
</evidence>
<dbReference type="AlphaFoldDB" id="A0A540VWV2"/>
<evidence type="ECO:0000256" key="1">
    <source>
        <dbReference type="ARBA" id="ARBA00001913"/>
    </source>
</evidence>
<keyword evidence="5" id="KW-0720">Serine protease</keyword>
<keyword evidence="7" id="KW-0865">Zymogen</keyword>
<feature type="compositionally biased region" description="Low complexity" evidence="8">
    <location>
        <begin position="358"/>
        <end position="380"/>
    </location>
</feature>
<accession>A0A540VWV2</accession>
<dbReference type="PROSITE" id="PS51695">
    <property type="entry name" value="SEDOLISIN"/>
    <property type="match status" value="1"/>
</dbReference>
<feature type="domain" description="Peptidase S53" evidence="10">
    <location>
        <begin position="220"/>
        <end position="555"/>
    </location>
</feature>
<comment type="cofactor">
    <cofactor evidence="1">
        <name>Ca(2+)</name>
        <dbReference type="ChEBI" id="CHEBI:29108"/>
    </cofactor>
</comment>
<dbReference type="PANTHER" id="PTHR14218">
    <property type="entry name" value="PROTEASE S8 TRIPEPTIDYL PEPTIDASE I CLN2"/>
    <property type="match status" value="1"/>
</dbReference>
<dbReference type="Proteomes" id="UP000319103">
    <property type="component" value="Unassembled WGS sequence"/>
</dbReference>
<dbReference type="EMBL" id="VIGB01000003">
    <property type="protein sequence ID" value="TQF01235.1"/>
    <property type="molecule type" value="Genomic_DNA"/>
</dbReference>
<name>A0A540VWV2_9ACTN</name>
<organism evidence="11 12">
    <name type="scientific">Kitasatospora acidiphila</name>
    <dbReference type="NCBI Taxonomy" id="2567942"/>
    <lineage>
        <taxon>Bacteria</taxon>
        <taxon>Bacillati</taxon>
        <taxon>Actinomycetota</taxon>
        <taxon>Actinomycetes</taxon>
        <taxon>Kitasatosporales</taxon>
        <taxon>Streptomycetaceae</taxon>
        <taxon>Kitasatospora</taxon>
    </lineage>
</organism>
<evidence type="ECO:0000256" key="6">
    <source>
        <dbReference type="ARBA" id="ARBA00022837"/>
    </source>
</evidence>
<keyword evidence="12" id="KW-1185">Reference proteome</keyword>
<feature type="signal peptide" evidence="9">
    <location>
        <begin position="1"/>
        <end position="37"/>
    </location>
</feature>
<keyword evidence="6" id="KW-0106">Calcium</keyword>
<evidence type="ECO:0000313" key="11">
    <source>
        <dbReference type="EMBL" id="TQF01235.1"/>
    </source>
</evidence>
<dbReference type="InterPro" id="IPR030400">
    <property type="entry name" value="Sedolisin_dom"/>
</dbReference>
<dbReference type="Pfam" id="PF09286">
    <property type="entry name" value="Pro-kuma_activ"/>
    <property type="match status" value="1"/>
</dbReference>
<proteinExistence type="predicted"/>
<keyword evidence="2" id="KW-0645">Protease</keyword>
<dbReference type="CDD" id="cd04056">
    <property type="entry name" value="Peptidases_S53"/>
    <property type="match status" value="1"/>
</dbReference>
<dbReference type="InterPro" id="IPR036852">
    <property type="entry name" value="Peptidase_S8/S53_dom_sf"/>
</dbReference>
<keyword evidence="3" id="KW-0479">Metal-binding</keyword>
<gene>
    <name evidence="11" type="ORF">E6W39_02025</name>
</gene>
<evidence type="ECO:0000256" key="8">
    <source>
        <dbReference type="SAM" id="MobiDB-lite"/>
    </source>
</evidence>
<dbReference type="OrthoDB" id="151889at2"/>
<evidence type="ECO:0000313" key="12">
    <source>
        <dbReference type="Proteomes" id="UP000319103"/>
    </source>
</evidence>
<dbReference type="InterPro" id="IPR015366">
    <property type="entry name" value="S53_propep"/>
</dbReference>
<dbReference type="GO" id="GO:0006508">
    <property type="term" value="P:proteolysis"/>
    <property type="evidence" value="ECO:0007669"/>
    <property type="project" value="UniProtKB-KW"/>
</dbReference>